<dbReference type="RefSeq" id="WP_035436565.1">
    <property type="nucleotide sequence ID" value="NZ_CAUUSI010000009.1"/>
</dbReference>
<sequence>MDAINSFVGWLFGDKTGVLFLVLGGILLFLVISFVLERKTKKMYFNHKKTEDDWDLFGDDQEGWSDFESDNK</sequence>
<dbReference type="InterPro" id="IPR046570">
    <property type="entry name" value="DUF6724"/>
</dbReference>
<evidence type="ECO:0000313" key="2">
    <source>
        <dbReference type="EMBL" id="MBF4802488.1"/>
    </source>
</evidence>
<dbReference type="Proteomes" id="UP000831562">
    <property type="component" value="Chromosome"/>
</dbReference>
<name>A0A9D6AEZ4_9ACTN</name>
<dbReference type="Pfam" id="PF20485">
    <property type="entry name" value="DUF6724"/>
    <property type="match status" value="1"/>
</dbReference>
<dbReference type="EMBL" id="JABZGU010000016">
    <property type="protein sequence ID" value="MBF4802488.1"/>
    <property type="molecule type" value="Genomic_DNA"/>
</dbReference>
<organism evidence="2 4">
    <name type="scientific">Lancefieldella parvula</name>
    <dbReference type="NCBI Taxonomy" id="1382"/>
    <lineage>
        <taxon>Bacteria</taxon>
        <taxon>Bacillati</taxon>
        <taxon>Actinomycetota</taxon>
        <taxon>Coriobacteriia</taxon>
        <taxon>Coriobacteriales</taxon>
        <taxon>Atopobiaceae</taxon>
        <taxon>Lancefieldella</taxon>
    </lineage>
</organism>
<keyword evidence="1" id="KW-0812">Transmembrane</keyword>
<feature type="transmembrane region" description="Helical" evidence="1">
    <location>
        <begin position="17"/>
        <end position="36"/>
    </location>
</feature>
<evidence type="ECO:0000313" key="3">
    <source>
        <dbReference type="EMBL" id="UQF78099.1"/>
    </source>
</evidence>
<protein>
    <submittedName>
        <fullName evidence="2">Uncharacterized protein</fullName>
    </submittedName>
</protein>
<gene>
    <name evidence="2" type="ORF">HXK24_01490</name>
    <name evidence="3" type="ORF">M3I19_07490</name>
</gene>
<reference evidence="3" key="2">
    <citation type="submission" date="2022-05" db="EMBL/GenBank/DDBJ databases">
        <title>Using nanopore sequencing to obtain complete genomes from saliva samples.</title>
        <authorList>
            <person name="Baker J.L."/>
        </authorList>
    </citation>
    <scope>NUCLEOTIDE SEQUENCE</scope>
    <source>
        <strain evidence="3">JCVI-JB-Lp32</strain>
    </source>
</reference>
<proteinExistence type="predicted"/>
<dbReference type="EMBL" id="CP097092">
    <property type="protein sequence ID" value="UQF78099.1"/>
    <property type="molecule type" value="Genomic_DNA"/>
</dbReference>
<reference evidence="2" key="1">
    <citation type="submission" date="2020-04" db="EMBL/GenBank/DDBJ databases">
        <title>Deep metagenomics examines the oral microbiome during advanced dental caries in children, revealing novel taxa and co-occurrences with host molecules.</title>
        <authorList>
            <person name="Baker J.L."/>
            <person name="Morton J.T."/>
            <person name="Dinis M."/>
            <person name="Alvarez R."/>
            <person name="Tran N.C."/>
            <person name="Knight R."/>
            <person name="Edlund A."/>
        </authorList>
    </citation>
    <scope>NUCLEOTIDE SEQUENCE</scope>
    <source>
        <strain evidence="2">JCVI_3_bin.11</strain>
    </source>
</reference>
<dbReference type="AlphaFoldDB" id="A0A9D6AEZ4"/>
<accession>A0A9D6AEZ4</accession>
<evidence type="ECO:0000313" key="4">
    <source>
        <dbReference type="Proteomes" id="UP000787322"/>
    </source>
</evidence>
<dbReference type="Proteomes" id="UP000787322">
    <property type="component" value="Unassembled WGS sequence"/>
</dbReference>
<keyword evidence="1" id="KW-0472">Membrane</keyword>
<evidence type="ECO:0000256" key="1">
    <source>
        <dbReference type="SAM" id="Phobius"/>
    </source>
</evidence>
<keyword evidence="1" id="KW-1133">Transmembrane helix</keyword>